<reference evidence="12 13" key="1">
    <citation type="submission" date="2022-12" db="EMBL/GenBank/DDBJ databases">
        <title>Chromosome-scale assembly of the Ensete ventricosum genome.</title>
        <authorList>
            <person name="Dussert Y."/>
            <person name="Stocks J."/>
            <person name="Wendawek A."/>
            <person name="Woldeyes F."/>
            <person name="Nichols R.A."/>
            <person name="Borrell J.S."/>
        </authorList>
    </citation>
    <scope>NUCLEOTIDE SEQUENCE [LARGE SCALE GENOMIC DNA]</scope>
    <source>
        <strain evidence="13">cv. Maze</strain>
        <tissue evidence="12">Seeds</tissue>
    </source>
</reference>
<dbReference type="GO" id="GO:0006886">
    <property type="term" value="P:intracellular protein transport"/>
    <property type="evidence" value="ECO:0007669"/>
    <property type="project" value="InterPro"/>
</dbReference>
<evidence type="ECO:0000256" key="6">
    <source>
        <dbReference type="ARBA" id="ARBA00023034"/>
    </source>
</evidence>
<dbReference type="InterPro" id="IPR048320">
    <property type="entry name" value="COG3_N"/>
</dbReference>
<feature type="domain" description="Conserved oligomeric Golgi complex subunit 3 N-terminal" evidence="10">
    <location>
        <begin position="117"/>
        <end position="259"/>
    </location>
</feature>
<keyword evidence="4" id="KW-0813">Transport</keyword>
<evidence type="ECO:0000313" key="13">
    <source>
        <dbReference type="Proteomes" id="UP001222027"/>
    </source>
</evidence>
<gene>
    <name evidence="12" type="ORF">OPV22_005328</name>
</gene>
<evidence type="ECO:0000256" key="7">
    <source>
        <dbReference type="ARBA" id="ARBA00023136"/>
    </source>
</evidence>
<dbReference type="PANTHER" id="PTHR13302">
    <property type="entry name" value="CONSERVED OLIGOMERIC GOLGI COMPLEX COMPONENT 3"/>
    <property type="match status" value="1"/>
</dbReference>
<accession>A0AAV8Q8S7</accession>
<evidence type="ECO:0000256" key="8">
    <source>
        <dbReference type="ARBA" id="ARBA00031339"/>
    </source>
</evidence>
<dbReference type="Pfam" id="PF04136">
    <property type="entry name" value="COG3_N"/>
    <property type="match status" value="1"/>
</dbReference>
<comment type="caution">
    <text evidence="12">The sequence shown here is derived from an EMBL/GenBank/DDBJ whole genome shotgun (WGS) entry which is preliminary data.</text>
</comment>
<sequence length="775" mass="86563">MAATTTTATTNPLPKSGAVSKGYNFASSWEQNAPLTEQQKAAILALSNAVAERPFPPHLSQEQIPGGSGASASPQDSSLEDSGAIDAVLVNTHQFYKWFSDLESAMKSETEEKYRLYVNTLVERVQICDDILQQVDETLNLFNELQSLHQTVATKTKTLHDACDRLLIEKQRLIEFANALRSKLNYFDELENVSTNFYSSNMSISSVEFLPLLKRLDDCISYVESNPQYAESGVYLVKFRQLQSRALGMIRSHVLSVLKSASSQVQTAIRGSGSSKATVSEGVETSIIYVRFKAAASELKPVLAEIESRTSRKEYAQILKECHKLYCEQRLSLVKGIVQQRISEFSKKETLPSLTRSGCAYLMQVCQLEHQLFEHFFASSSADVSSLSPLINPLSTYLYDTLRPKLIHEANVDSLCELVDILKVEVLGEQLSRRGESLAGLRPTLQRILADIHERLTFCARTHIREEIANYRPSDEDLDYPAKLERSVDMTSSTSVDDTSDIFKTCYPPLEKTVSCISKLYHCLEPAVFTGLAQEAVEFCSISVQNASKSISKRSSPMDGQLFLVKHLLLLREQIAPFDIEFSVTHKELDFSHLLEHLRRILRGQCEEELEKSLKTTCEEFIMATTKLVVDPMLSFVAKVTAVKVALSSGNQGQKLDSVLAKPLKSQAFAAPDKVAELVQRVATALQQGLPRVMLKMKLYLQNPSTRMILFKPIKTNIIEAHLQLQTLLKSEYSTEEIESIGMVIKADAATCACIILGRQQKDNRGVQFVVNVIQ</sequence>
<dbReference type="GO" id="GO:0000139">
    <property type="term" value="C:Golgi membrane"/>
    <property type="evidence" value="ECO:0007669"/>
    <property type="project" value="UniProtKB-SubCell"/>
</dbReference>
<protein>
    <recommendedName>
        <fullName evidence="3">Conserved oligomeric Golgi complex subunit 3</fullName>
    </recommendedName>
    <alternativeName>
        <fullName evidence="8">Component of oligomeric Golgi complex 3</fullName>
    </alternativeName>
</protein>
<dbReference type="Proteomes" id="UP001222027">
    <property type="component" value="Unassembled WGS sequence"/>
</dbReference>
<keyword evidence="7" id="KW-0472">Membrane</keyword>
<evidence type="ECO:0000259" key="10">
    <source>
        <dbReference type="Pfam" id="PF04136"/>
    </source>
</evidence>
<evidence type="ECO:0000256" key="3">
    <source>
        <dbReference type="ARBA" id="ARBA00020976"/>
    </source>
</evidence>
<dbReference type="InterPro" id="IPR016159">
    <property type="entry name" value="Cullin_repeat-like_dom_sf"/>
</dbReference>
<dbReference type="AlphaFoldDB" id="A0AAV8Q8S7"/>
<evidence type="ECO:0000313" key="12">
    <source>
        <dbReference type="EMBL" id="KAJ8504442.1"/>
    </source>
</evidence>
<feature type="domain" description="Conserved oligomeric Golgi complex subunit 3 C-terminal" evidence="11">
    <location>
        <begin position="286"/>
        <end position="594"/>
    </location>
</feature>
<dbReference type="GO" id="GO:0006891">
    <property type="term" value="P:intra-Golgi vesicle-mediated transport"/>
    <property type="evidence" value="ECO:0007669"/>
    <property type="project" value="TreeGrafter"/>
</dbReference>
<keyword evidence="5" id="KW-0653">Protein transport</keyword>
<evidence type="ECO:0000256" key="9">
    <source>
        <dbReference type="SAM" id="MobiDB-lite"/>
    </source>
</evidence>
<feature type="region of interest" description="Disordered" evidence="9">
    <location>
        <begin position="56"/>
        <end position="79"/>
    </location>
</feature>
<proteinExistence type="inferred from homology"/>
<dbReference type="Pfam" id="PF20671">
    <property type="entry name" value="COG3_C"/>
    <property type="match status" value="1"/>
</dbReference>
<keyword evidence="6" id="KW-0333">Golgi apparatus</keyword>
<comment type="subcellular location">
    <subcellularLocation>
        <location evidence="1">Golgi apparatus membrane</location>
        <topology evidence="1">Peripheral membrane protein</topology>
    </subcellularLocation>
</comment>
<name>A0AAV8Q8S7_ENSVE</name>
<dbReference type="PANTHER" id="PTHR13302:SF8">
    <property type="entry name" value="CONSERVED OLIGOMERIC GOLGI COMPLEX SUBUNIT 3"/>
    <property type="match status" value="1"/>
</dbReference>
<dbReference type="InterPro" id="IPR007265">
    <property type="entry name" value="COG_su3"/>
</dbReference>
<keyword evidence="13" id="KW-1185">Reference proteome</keyword>
<dbReference type="SUPFAM" id="SSF74788">
    <property type="entry name" value="Cullin repeat-like"/>
    <property type="match status" value="1"/>
</dbReference>
<evidence type="ECO:0000259" key="11">
    <source>
        <dbReference type="Pfam" id="PF20671"/>
    </source>
</evidence>
<dbReference type="InterPro" id="IPR048685">
    <property type="entry name" value="COG3_C"/>
</dbReference>
<evidence type="ECO:0000256" key="4">
    <source>
        <dbReference type="ARBA" id="ARBA00022448"/>
    </source>
</evidence>
<evidence type="ECO:0000256" key="5">
    <source>
        <dbReference type="ARBA" id="ARBA00022927"/>
    </source>
</evidence>
<dbReference type="EMBL" id="JAQQAF010000002">
    <property type="protein sequence ID" value="KAJ8504442.1"/>
    <property type="molecule type" value="Genomic_DNA"/>
</dbReference>
<organism evidence="12 13">
    <name type="scientific">Ensete ventricosum</name>
    <name type="common">Abyssinian banana</name>
    <name type="synonym">Musa ensete</name>
    <dbReference type="NCBI Taxonomy" id="4639"/>
    <lineage>
        <taxon>Eukaryota</taxon>
        <taxon>Viridiplantae</taxon>
        <taxon>Streptophyta</taxon>
        <taxon>Embryophyta</taxon>
        <taxon>Tracheophyta</taxon>
        <taxon>Spermatophyta</taxon>
        <taxon>Magnoliopsida</taxon>
        <taxon>Liliopsida</taxon>
        <taxon>Zingiberales</taxon>
        <taxon>Musaceae</taxon>
        <taxon>Ensete</taxon>
    </lineage>
</organism>
<evidence type="ECO:0000256" key="2">
    <source>
        <dbReference type="ARBA" id="ARBA00009936"/>
    </source>
</evidence>
<comment type="similarity">
    <text evidence="2">Belongs to the COG3 family.</text>
</comment>
<dbReference type="GO" id="GO:0007030">
    <property type="term" value="P:Golgi organization"/>
    <property type="evidence" value="ECO:0007669"/>
    <property type="project" value="TreeGrafter"/>
</dbReference>
<evidence type="ECO:0000256" key="1">
    <source>
        <dbReference type="ARBA" id="ARBA00004395"/>
    </source>
</evidence>
<dbReference type="GO" id="GO:0005801">
    <property type="term" value="C:cis-Golgi network"/>
    <property type="evidence" value="ECO:0007669"/>
    <property type="project" value="InterPro"/>
</dbReference>
<dbReference type="GO" id="GO:0017119">
    <property type="term" value="C:Golgi transport complex"/>
    <property type="evidence" value="ECO:0007669"/>
    <property type="project" value="TreeGrafter"/>
</dbReference>